<evidence type="ECO:0000313" key="3">
    <source>
        <dbReference type="EMBL" id="OEH75095.1"/>
    </source>
</evidence>
<dbReference type="EMBL" id="JROU02001829">
    <property type="protein sequence ID" value="OEH75095.1"/>
    <property type="molecule type" value="Genomic_DNA"/>
</dbReference>
<feature type="compositionally biased region" description="Basic and acidic residues" evidence="1">
    <location>
        <begin position="190"/>
        <end position="207"/>
    </location>
</feature>
<dbReference type="VEuPathDB" id="ToxoDB:cyc_03231"/>
<keyword evidence="4" id="KW-1185">Reference proteome</keyword>
<gene>
    <name evidence="3" type="ORF">cyc_03231</name>
</gene>
<comment type="caution">
    <text evidence="3">The sequence shown here is derived from an EMBL/GenBank/DDBJ whole genome shotgun (WGS) entry which is preliminary data.</text>
</comment>
<feature type="chain" id="PRO_5008913921" description="Transmembrane protein" evidence="2">
    <location>
        <begin position="25"/>
        <end position="268"/>
    </location>
</feature>
<evidence type="ECO:0008006" key="5">
    <source>
        <dbReference type="Google" id="ProtNLM"/>
    </source>
</evidence>
<feature type="compositionally biased region" description="Basic and acidic residues" evidence="1">
    <location>
        <begin position="124"/>
        <end position="134"/>
    </location>
</feature>
<dbReference type="Proteomes" id="UP000095192">
    <property type="component" value="Unassembled WGS sequence"/>
</dbReference>
<accession>A0A1D3CV78</accession>
<feature type="region of interest" description="Disordered" evidence="1">
    <location>
        <begin position="94"/>
        <end position="216"/>
    </location>
</feature>
<sequence>MPSYQSLLVPCVVASLLQSQAVLADSPLQVLSNAFSEITRVVSIPFNAVREWAAGDPEEESAVSHSSAVDGERKSAEEAGTTIDAAISGAAEGGMHHAGELSEQVEEAAPFESASVSASEQVEDATKDVAHHTSELSAQAAKANESGEAGEDERFPGQQHADGEAGGQQALGEDDLAKHNSAIKEIQGAMKEHSQREADRHKGHEQGGDEENEIADIQEETRDAVESFLGRTSEAKDSLLEAAEDIGEDLKEMIHDAASSVEEQTEEK</sequence>
<dbReference type="AlphaFoldDB" id="A0A1D3CV78"/>
<protein>
    <recommendedName>
        <fullName evidence="5">Transmembrane protein</fullName>
    </recommendedName>
</protein>
<proteinExistence type="predicted"/>
<keyword evidence="2" id="KW-0732">Signal</keyword>
<name>A0A1D3CV78_9EIME</name>
<dbReference type="InParanoid" id="A0A1D3CV78"/>
<evidence type="ECO:0000313" key="4">
    <source>
        <dbReference type="Proteomes" id="UP000095192"/>
    </source>
</evidence>
<evidence type="ECO:0000256" key="1">
    <source>
        <dbReference type="SAM" id="MobiDB-lite"/>
    </source>
</evidence>
<organism evidence="3 4">
    <name type="scientific">Cyclospora cayetanensis</name>
    <dbReference type="NCBI Taxonomy" id="88456"/>
    <lineage>
        <taxon>Eukaryota</taxon>
        <taxon>Sar</taxon>
        <taxon>Alveolata</taxon>
        <taxon>Apicomplexa</taxon>
        <taxon>Conoidasida</taxon>
        <taxon>Coccidia</taxon>
        <taxon>Eucoccidiorida</taxon>
        <taxon>Eimeriorina</taxon>
        <taxon>Eimeriidae</taxon>
        <taxon>Cyclospora</taxon>
    </lineage>
</organism>
<feature type="signal peptide" evidence="2">
    <location>
        <begin position="1"/>
        <end position="24"/>
    </location>
</feature>
<feature type="region of interest" description="Disordered" evidence="1">
    <location>
        <begin position="55"/>
        <end position="78"/>
    </location>
</feature>
<reference evidence="3 4" key="1">
    <citation type="journal article" date="2016" name="BMC Genomics">
        <title>Comparative genomics reveals Cyclospora cayetanensis possesses coccidia-like metabolism and invasion components but unique surface antigens.</title>
        <authorList>
            <person name="Liu S."/>
            <person name="Wang L."/>
            <person name="Zheng H."/>
            <person name="Xu Z."/>
            <person name="Roellig D.M."/>
            <person name="Li N."/>
            <person name="Frace M.A."/>
            <person name="Tang K."/>
            <person name="Arrowood M.J."/>
            <person name="Moss D.M."/>
            <person name="Zhang L."/>
            <person name="Feng Y."/>
            <person name="Xiao L."/>
        </authorList>
    </citation>
    <scope>NUCLEOTIDE SEQUENCE [LARGE SCALE GENOMIC DNA]</scope>
    <source>
        <strain evidence="3 4">CHN_HEN01</strain>
    </source>
</reference>
<evidence type="ECO:0000256" key="2">
    <source>
        <dbReference type="SAM" id="SignalP"/>
    </source>
</evidence>